<dbReference type="GO" id="GO:0006491">
    <property type="term" value="P:N-glycan processing"/>
    <property type="evidence" value="ECO:0007669"/>
    <property type="project" value="TreeGrafter"/>
</dbReference>
<gene>
    <name evidence="13" type="ORF">TSPGSL018_19486</name>
</gene>
<evidence type="ECO:0000256" key="7">
    <source>
        <dbReference type="ARBA" id="ARBA00022989"/>
    </source>
</evidence>
<reference evidence="13" key="1">
    <citation type="submission" date="2014-05" db="EMBL/GenBank/DDBJ databases">
        <title>The transcriptome of the halophilic microalga Tetraselmis sp. GSL018 isolated from the Great Salt Lake, Utah.</title>
        <authorList>
            <person name="Jinkerson R.E."/>
            <person name="D'Adamo S."/>
            <person name="Posewitz M.C."/>
        </authorList>
    </citation>
    <scope>NUCLEOTIDE SEQUENCE</scope>
    <source>
        <strain evidence="13">GSL018</strain>
    </source>
</reference>
<organism evidence="13">
    <name type="scientific">Tetraselmis sp. GSL018</name>
    <dbReference type="NCBI Taxonomy" id="582737"/>
    <lineage>
        <taxon>Eukaryota</taxon>
        <taxon>Viridiplantae</taxon>
        <taxon>Chlorophyta</taxon>
        <taxon>core chlorophytes</taxon>
        <taxon>Chlorodendrophyceae</taxon>
        <taxon>Chlorodendrales</taxon>
        <taxon>Chlorodendraceae</taxon>
        <taxon>Tetraselmis</taxon>
    </lineage>
</organism>
<dbReference type="InterPro" id="IPR001675">
    <property type="entry name" value="Glyco_trans_29"/>
</dbReference>
<dbReference type="GO" id="GO:0009311">
    <property type="term" value="P:oligosaccharide metabolic process"/>
    <property type="evidence" value="ECO:0007669"/>
    <property type="project" value="TreeGrafter"/>
</dbReference>
<comment type="similarity">
    <text evidence="2">Belongs to the glycosyltransferase 29 family.</text>
</comment>
<comment type="subcellular location">
    <subcellularLocation>
        <location evidence="1">Golgi apparatus membrane</location>
        <topology evidence="1">Single-pass type II membrane protein</topology>
    </subcellularLocation>
</comment>
<evidence type="ECO:0000256" key="10">
    <source>
        <dbReference type="ARBA" id="ARBA00023180"/>
    </source>
</evidence>
<keyword evidence="6" id="KW-0735">Signal-anchor</keyword>
<evidence type="ECO:0000256" key="9">
    <source>
        <dbReference type="ARBA" id="ARBA00023136"/>
    </source>
</evidence>
<feature type="chain" id="PRO_5030002139" evidence="12">
    <location>
        <begin position="16"/>
        <end position="537"/>
    </location>
</feature>
<keyword evidence="7" id="KW-1133">Transmembrane helix</keyword>
<keyword evidence="5" id="KW-0812">Transmembrane</keyword>
<keyword evidence="12" id="KW-0732">Signal</keyword>
<evidence type="ECO:0000256" key="6">
    <source>
        <dbReference type="ARBA" id="ARBA00022968"/>
    </source>
</evidence>
<dbReference type="Gene3D" id="3.90.1480.20">
    <property type="entry name" value="Glycosyl transferase family 29"/>
    <property type="match status" value="1"/>
</dbReference>
<keyword evidence="3 13" id="KW-0328">Glycosyltransferase</keyword>
<dbReference type="Pfam" id="PF00777">
    <property type="entry name" value="Glyco_transf_29"/>
    <property type="match status" value="1"/>
</dbReference>
<evidence type="ECO:0000256" key="2">
    <source>
        <dbReference type="ARBA" id="ARBA00006003"/>
    </source>
</evidence>
<dbReference type="GO" id="GO:0003828">
    <property type="term" value="F:alpha-N-acetylneuraminate alpha-2,8-sialyltransferase activity"/>
    <property type="evidence" value="ECO:0007669"/>
    <property type="project" value="TreeGrafter"/>
</dbReference>
<keyword evidence="4 13" id="KW-0808">Transferase</keyword>
<protein>
    <submittedName>
        <fullName evidence="13">Alpha--sialyltransferase st3gal i-r2</fullName>
    </submittedName>
</protein>
<evidence type="ECO:0000313" key="13">
    <source>
        <dbReference type="EMBL" id="JAC63905.1"/>
    </source>
</evidence>
<keyword evidence="10" id="KW-0325">Glycoprotein</keyword>
<evidence type="ECO:0000256" key="3">
    <source>
        <dbReference type="ARBA" id="ARBA00022676"/>
    </source>
</evidence>
<sequence>MWSFIVALAFTASRSFPLAGADHQIAVSDSNKLLNVTPDQSLLEVDNSSKLYQQATEPKRIKGPLKMVANCPRCRMQAVPEMCQYLAGTEPPGLRFDDVMSSSPASIRTATARPGQVSHADRADGGALAQPQKRQNSLGLSRQRHQGTTEKAAGAWAAGGQERQMRLPGATASFTVRTTANNKRIANVGEVKKALMDSGVSKDRSRGYLSAIMQKLRQAAHSGGKTEGNHTSVVAEPTAVSRRLLRVAVKRGPQARQPIFSPPGPRVASLTRQVLSEWRQNPERCGIWTKDCVRRYMAGDDLGLRTSFRNETELGRRHPLKKVFVNNEIPNVKSVPDLFPDLKPGSLGSCAVVAVGDNMLHQGRGWQIDAHDTVWRYNSPMNNFKRDIGKKSDVIYWKMRKDEKDYGQEDQTAGSYYMWKEPVKFWEFGKKSDWQSRTFRGKPLLWPNGVAMRFGQIYREYKEENRVTTGTPAGGFKFALDVLASGLCKRIDLYGFTARGSAKYFKRESYMKPRHISGLEHWVYREAQSQGLVCIYD</sequence>
<evidence type="ECO:0000256" key="5">
    <source>
        <dbReference type="ARBA" id="ARBA00022692"/>
    </source>
</evidence>
<evidence type="ECO:0000256" key="1">
    <source>
        <dbReference type="ARBA" id="ARBA00004323"/>
    </source>
</evidence>
<keyword evidence="8" id="KW-0333">Golgi apparatus</keyword>
<dbReference type="PANTHER" id="PTHR11987:SF53">
    <property type="entry name" value="ALPHA-2,8-SIALYLTRANSFERASE 8F-LIKE"/>
    <property type="match status" value="1"/>
</dbReference>
<feature type="signal peptide" evidence="12">
    <location>
        <begin position="1"/>
        <end position="15"/>
    </location>
</feature>
<dbReference type="InterPro" id="IPR050943">
    <property type="entry name" value="Glycosyltr_29_Sialyltrsf"/>
</dbReference>
<evidence type="ECO:0000256" key="4">
    <source>
        <dbReference type="ARBA" id="ARBA00022679"/>
    </source>
</evidence>
<dbReference type="AlphaFoldDB" id="A0A061QZL1"/>
<keyword evidence="9" id="KW-0472">Membrane</keyword>
<dbReference type="GO" id="GO:0000139">
    <property type="term" value="C:Golgi membrane"/>
    <property type="evidence" value="ECO:0007669"/>
    <property type="project" value="UniProtKB-SubCell"/>
</dbReference>
<evidence type="ECO:0000256" key="8">
    <source>
        <dbReference type="ARBA" id="ARBA00023034"/>
    </source>
</evidence>
<name>A0A061QZL1_9CHLO</name>
<evidence type="ECO:0000256" key="11">
    <source>
        <dbReference type="SAM" id="MobiDB-lite"/>
    </source>
</evidence>
<evidence type="ECO:0000256" key="12">
    <source>
        <dbReference type="SAM" id="SignalP"/>
    </source>
</evidence>
<dbReference type="InterPro" id="IPR038578">
    <property type="entry name" value="GT29-like_sf"/>
</dbReference>
<dbReference type="EMBL" id="GBEZ01022957">
    <property type="protein sequence ID" value="JAC63905.1"/>
    <property type="molecule type" value="Transcribed_RNA"/>
</dbReference>
<dbReference type="PANTHER" id="PTHR11987">
    <property type="entry name" value="ALPHA-2,8-SIALYLTRANSFERASE"/>
    <property type="match status" value="1"/>
</dbReference>
<proteinExistence type="inferred from homology"/>
<accession>A0A061QZL1</accession>
<feature type="region of interest" description="Disordered" evidence="11">
    <location>
        <begin position="109"/>
        <end position="154"/>
    </location>
</feature>